<gene>
    <name evidence="3" type="ORF">CGL56_00420</name>
</gene>
<dbReference type="EMBL" id="PDLO01000001">
    <property type="protein sequence ID" value="PHK99555.1"/>
    <property type="molecule type" value="Genomic_DNA"/>
</dbReference>
<dbReference type="RefSeq" id="WP_099104533.1">
    <property type="nucleotide sequence ID" value="NZ_JAATJF010000001.1"/>
</dbReference>
<keyword evidence="4" id="KW-1185">Reference proteome</keyword>
<reference evidence="3 4" key="1">
    <citation type="submission" date="2017-10" db="EMBL/GenBank/DDBJ databases">
        <title>The draft genome sequence of Lewinella marina KCTC 32374.</title>
        <authorList>
            <person name="Wang K."/>
        </authorList>
    </citation>
    <scope>NUCLEOTIDE SEQUENCE [LARGE SCALE GENOMIC DNA]</scope>
    <source>
        <strain evidence="3 4">MKG-38</strain>
    </source>
</reference>
<keyword evidence="1 2" id="KW-0238">DNA-binding</keyword>
<dbReference type="Proteomes" id="UP000226437">
    <property type="component" value="Unassembled WGS sequence"/>
</dbReference>
<sequence length="121" mass="13834">MHAFHNHVQLVGRCGHEPELKVLTDGTHLLQLRLYQDSRNEGYPPNSFRLKAWKGVARAMHRQIGRGDRLLVQGKLVNRSWEQLGQTVSRTEIHVSYFSVLANRGPHNEGRELPFSDLITG</sequence>
<evidence type="ECO:0000256" key="2">
    <source>
        <dbReference type="PIRNR" id="PIRNR002070"/>
    </source>
</evidence>
<accession>A0A2G0CHU5</accession>
<dbReference type="GO" id="GO:0003697">
    <property type="term" value="F:single-stranded DNA binding"/>
    <property type="evidence" value="ECO:0007669"/>
    <property type="project" value="InterPro"/>
</dbReference>
<dbReference type="OrthoDB" id="9809878at2"/>
<dbReference type="InterPro" id="IPR011344">
    <property type="entry name" value="ssDNA-bd"/>
</dbReference>
<dbReference type="InterPro" id="IPR000424">
    <property type="entry name" value="Primosome_PriB/ssb"/>
</dbReference>
<dbReference type="CDD" id="cd04496">
    <property type="entry name" value="SSB_OBF"/>
    <property type="match status" value="1"/>
</dbReference>
<dbReference type="PROSITE" id="PS50935">
    <property type="entry name" value="SSB"/>
    <property type="match status" value="1"/>
</dbReference>
<dbReference type="Pfam" id="PF00436">
    <property type="entry name" value="SSB"/>
    <property type="match status" value="1"/>
</dbReference>
<dbReference type="SUPFAM" id="SSF50249">
    <property type="entry name" value="Nucleic acid-binding proteins"/>
    <property type="match status" value="1"/>
</dbReference>
<dbReference type="AlphaFoldDB" id="A0A2G0CHU5"/>
<comment type="caution">
    <text evidence="3">The sequence shown here is derived from an EMBL/GenBank/DDBJ whole genome shotgun (WGS) entry which is preliminary data.</text>
</comment>
<dbReference type="PIRSF" id="PIRSF002070">
    <property type="entry name" value="SSB"/>
    <property type="match status" value="1"/>
</dbReference>
<organism evidence="3 4">
    <name type="scientific">Neolewinella marina</name>
    <dbReference type="NCBI Taxonomy" id="438751"/>
    <lineage>
        <taxon>Bacteria</taxon>
        <taxon>Pseudomonadati</taxon>
        <taxon>Bacteroidota</taxon>
        <taxon>Saprospiria</taxon>
        <taxon>Saprospirales</taxon>
        <taxon>Lewinellaceae</taxon>
        <taxon>Neolewinella</taxon>
    </lineage>
</organism>
<evidence type="ECO:0000313" key="3">
    <source>
        <dbReference type="EMBL" id="PHK99555.1"/>
    </source>
</evidence>
<proteinExistence type="predicted"/>
<name>A0A2G0CHU5_9BACT</name>
<evidence type="ECO:0000256" key="1">
    <source>
        <dbReference type="ARBA" id="ARBA00023125"/>
    </source>
</evidence>
<dbReference type="GO" id="GO:0006260">
    <property type="term" value="P:DNA replication"/>
    <property type="evidence" value="ECO:0007669"/>
    <property type="project" value="InterPro"/>
</dbReference>
<protein>
    <recommendedName>
        <fullName evidence="2">Single-stranded DNA-binding protein</fullName>
    </recommendedName>
</protein>
<evidence type="ECO:0000313" key="4">
    <source>
        <dbReference type="Proteomes" id="UP000226437"/>
    </source>
</evidence>
<dbReference type="InterPro" id="IPR012340">
    <property type="entry name" value="NA-bd_OB-fold"/>
</dbReference>
<dbReference type="Gene3D" id="2.40.50.140">
    <property type="entry name" value="Nucleic acid-binding proteins"/>
    <property type="match status" value="1"/>
</dbReference>